<evidence type="ECO:0000313" key="2">
    <source>
        <dbReference type="EMBL" id="TDQ53958.1"/>
    </source>
</evidence>
<gene>
    <name evidence="2" type="ORF">EV188_106104</name>
</gene>
<reference evidence="2 3" key="1">
    <citation type="submission" date="2019-03" db="EMBL/GenBank/DDBJ databases">
        <title>Genomic Encyclopedia of Type Strains, Phase IV (KMG-IV): sequencing the most valuable type-strain genomes for metagenomic binning, comparative biology and taxonomic classification.</title>
        <authorList>
            <person name="Goeker M."/>
        </authorList>
    </citation>
    <scope>NUCLEOTIDE SEQUENCE [LARGE SCALE GENOMIC DNA]</scope>
    <source>
        <strain evidence="2 3">DSM 45775</strain>
    </source>
</reference>
<keyword evidence="1" id="KW-0812">Transmembrane</keyword>
<comment type="caution">
    <text evidence="2">The sequence shown here is derived from an EMBL/GenBank/DDBJ whole genome shotgun (WGS) entry which is preliminary data.</text>
</comment>
<evidence type="ECO:0000313" key="3">
    <source>
        <dbReference type="Proteomes" id="UP000295705"/>
    </source>
</evidence>
<dbReference type="OrthoDB" id="4412667at2"/>
<feature type="transmembrane region" description="Helical" evidence="1">
    <location>
        <begin position="84"/>
        <end position="106"/>
    </location>
</feature>
<feature type="transmembrane region" description="Helical" evidence="1">
    <location>
        <begin position="57"/>
        <end position="77"/>
    </location>
</feature>
<proteinExistence type="predicted"/>
<dbReference type="AlphaFoldDB" id="A0A4R6V531"/>
<evidence type="ECO:0008006" key="4">
    <source>
        <dbReference type="Google" id="ProtNLM"/>
    </source>
</evidence>
<keyword evidence="1" id="KW-1133">Transmembrane helix</keyword>
<evidence type="ECO:0000256" key="1">
    <source>
        <dbReference type="SAM" id="Phobius"/>
    </source>
</evidence>
<accession>A0A4R6V531</accession>
<organism evidence="2 3">
    <name type="scientific">Actinomycetospora succinea</name>
    <dbReference type="NCBI Taxonomy" id="663603"/>
    <lineage>
        <taxon>Bacteria</taxon>
        <taxon>Bacillati</taxon>
        <taxon>Actinomycetota</taxon>
        <taxon>Actinomycetes</taxon>
        <taxon>Pseudonocardiales</taxon>
        <taxon>Pseudonocardiaceae</taxon>
        <taxon>Actinomycetospora</taxon>
    </lineage>
</organism>
<dbReference type="Proteomes" id="UP000295705">
    <property type="component" value="Unassembled WGS sequence"/>
</dbReference>
<keyword evidence="1" id="KW-0472">Membrane</keyword>
<dbReference type="EMBL" id="SNYO01000006">
    <property type="protein sequence ID" value="TDQ53958.1"/>
    <property type="molecule type" value="Genomic_DNA"/>
</dbReference>
<name>A0A4R6V531_9PSEU</name>
<keyword evidence="3" id="KW-1185">Reference proteome</keyword>
<dbReference type="RefSeq" id="WP_133828193.1">
    <property type="nucleotide sequence ID" value="NZ_BAABHR010000066.1"/>
</dbReference>
<sequence>MLAAIGLLAAVVATALWSGLLLMLTTVLHPVYAGRDAAGFAREMQRFLPIAQRSPTNYGLVIAMVVAPVVALVGLWGEPSGVPFLLTSLGLALVVAGPLLTSRFGAEPNYAVMLAWAPDAPPRDWRHVRARWLRLNWIRAAATWAALALLVAATSLYLIP</sequence>
<feature type="transmembrane region" description="Helical" evidence="1">
    <location>
        <begin position="137"/>
        <end position="159"/>
    </location>
</feature>
<protein>
    <recommendedName>
        <fullName evidence="4">DUF1772 domain-containing protein</fullName>
    </recommendedName>
</protein>